<dbReference type="CDD" id="cd04301">
    <property type="entry name" value="NAT_SF"/>
    <property type="match status" value="1"/>
</dbReference>
<organism evidence="4 5">
    <name type="scientific">Ardenticatena maritima</name>
    <dbReference type="NCBI Taxonomy" id="872965"/>
    <lineage>
        <taxon>Bacteria</taxon>
        <taxon>Bacillati</taxon>
        <taxon>Chloroflexota</taxon>
        <taxon>Ardenticatenia</taxon>
        <taxon>Ardenticatenales</taxon>
        <taxon>Ardenticatenaceae</taxon>
        <taxon>Ardenticatena</taxon>
    </lineage>
</organism>
<evidence type="ECO:0000259" key="3">
    <source>
        <dbReference type="PROSITE" id="PS51186"/>
    </source>
</evidence>
<dbReference type="STRING" id="872965.SE16_13990"/>
<accession>A0A0M8KA93</accession>
<reference evidence="4 5" key="1">
    <citation type="journal article" date="2015" name="Genome Announc.">
        <title>Draft Genome Sequence of a Heterotrophic Facultative Anaerobic Thermophilic Bacterium, Ardenticatena maritima Strain 110ST.</title>
        <authorList>
            <person name="Kawaichi S."/>
            <person name="Yoshida T."/>
            <person name="Sako Y."/>
            <person name="Nakamura R."/>
        </authorList>
    </citation>
    <scope>NUCLEOTIDE SEQUENCE [LARGE SCALE GENOMIC DNA]</scope>
    <source>
        <strain evidence="4 5">110S</strain>
    </source>
</reference>
<protein>
    <recommendedName>
        <fullName evidence="3">N-acetyltransferase domain-containing protein</fullName>
    </recommendedName>
</protein>
<sequence>MMGVNKTEATMLVPGVRVRAATPDDMPVIRAMVRRERLDPTQLHWRHFCVAEDVQTGTCVACGQLRPFWRAQELGSLVVEPSWRGRGVGRAMVRHLAARATKPLFLECGASLVPFYAQCGFKPIAPWRVPFPLNIKFLLSSLVVRLLGGRLAIMALANGSSERE</sequence>
<comment type="caution">
    <text evidence="4">The sequence shown here is derived from an EMBL/GenBank/DDBJ whole genome shotgun (WGS) entry which is preliminary data.</text>
</comment>
<dbReference type="InParanoid" id="A0A0M8KA93"/>
<dbReference type="Pfam" id="PF13508">
    <property type="entry name" value="Acetyltransf_7"/>
    <property type="match status" value="1"/>
</dbReference>
<dbReference type="PROSITE" id="PS51186">
    <property type="entry name" value="GNAT"/>
    <property type="match status" value="1"/>
</dbReference>
<dbReference type="Proteomes" id="UP000037784">
    <property type="component" value="Unassembled WGS sequence"/>
</dbReference>
<dbReference type="AlphaFoldDB" id="A0A0M8KA93"/>
<reference evidence="5" key="2">
    <citation type="submission" date="2015-08" db="EMBL/GenBank/DDBJ databases">
        <title>Draft Genome Sequence of a Heterotrophic Facultative Anaerobic Bacterium Ardenticatena maritima Strain 110S.</title>
        <authorList>
            <person name="Kawaichi S."/>
            <person name="Yoshida T."/>
            <person name="Sako Y."/>
            <person name="Nakamura R."/>
        </authorList>
    </citation>
    <scope>NUCLEOTIDE SEQUENCE [LARGE SCALE GENOMIC DNA]</scope>
    <source>
        <strain evidence="5">110S</strain>
    </source>
</reference>
<evidence type="ECO:0000313" key="5">
    <source>
        <dbReference type="Proteomes" id="UP000037784"/>
    </source>
</evidence>
<evidence type="ECO:0000256" key="1">
    <source>
        <dbReference type="ARBA" id="ARBA00022679"/>
    </source>
</evidence>
<gene>
    <name evidence="4" type="ORF">ARMA_2504</name>
</gene>
<dbReference type="SUPFAM" id="SSF55729">
    <property type="entry name" value="Acyl-CoA N-acyltransferases (Nat)"/>
    <property type="match status" value="1"/>
</dbReference>
<dbReference type="InterPro" id="IPR000182">
    <property type="entry name" value="GNAT_dom"/>
</dbReference>
<dbReference type="InterPro" id="IPR016181">
    <property type="entry name" value="Acyl_CoA_acyltransferase"/>
</dbReference>
<evidence type="ECO:0000313" key="4">
    <source>
        <dbReference type="EMBL" id="GAP64081.1"/>
    </source>
</evidence>
<proteinExistence type="predicted"/>
<dbReference type="InterPro" id="IPR050832">
    <property type="entry name" value="Bact_Acetyltransf"/>
</dbReference>
<keyword evidence="5" id="KW-1185">Reference proteome</keyword>
<dbReference type="PANTHER" id="PTHR43877">
    <property type="entry name" value="AMINOALKYLPHOSPHONATE N-ACETYLTRANSFERASE-RELATED-RELATED"/>
    <property type="match status" value="1"/>
</dbReference>
<name>A0A0M8KA93_9CHLR</name>
<dbReference type="Gene3D" id="3.40.630.30">
    <property type="match status" value="1"/>
</dbReference>
<keyword evidence="2" id="KW-0012">Acyltransferase</keyword>
<dbReference type="EMBL" id="BBZA01000225">
    <property type="protein sequence ID" value="GAP64081.1"/>
    <property type="molecule type" value="Genomic_DNA"/>
</dbReference>
<feature type="domain" description="N-acetyltransferase" evidence="3">
    <location>
        <begin position="16"/>
        <end position="139"/>
    </location>
</feature>
<keyword evidence="1" id="KW-0808">Transferase</keyword>
<evidence type="ECO:0000256" key="2">
    <source>
        <dbReference type="ARBA" id="ARBA00023315"/>
    </source>
</evidence>
<dbReference type="GO" id="GO:0016747">
    <property type="term" value="F:acyltransferase activity, transferring groups other than amino-acyl groups"/>
    <property type="evidence" value="ECO:0007669"/>
    <property type="project" value="InterPro"/>
</dbReference>